<evidence type="ECO:0000256" key="3">
    <source>
        <dbReference type="ARBA" id="ARBA00022833"/>
    </source>
</evidence>
<keyword evidence="2 4" id="KW-0863">Zinc-finger</keyword>
<evidence type="ECO:0000313" key="7">
    <source>
        <dbReference type="Proteomes" id="UP001383192"/>
    </source>
</evidence>
<evidence type="ECO:0000313" key="6">
    <source>
        <dbReference type="EMBL" id="KAK7053233.1"/>
    </source>
</evidence>
<keyword evidence="7" id="KW-1185">Reference proteome</keyword>
<dbReference type="Pfam" id="PF01753">
    <property type="entry name" value="zf-MYND"/>
    <property type="match status" value="1"/>
</dbReference>
<dbReference type="GO" id="GO:0008270">
    <property type="term" value="F:zinc ion binding"/>
    <property type="evidence" value="ECO:0007669"/>
    <property type="project" value="UniProtKB-KW"/>
</dbReference>
<gene>
    <name evidence="6" type="ORF">VNI00_003858</name>
</gene>
<dbReference type="SUPFAM" id="SSF144232">
    <property type="entry name" value="HIT/MYND zinc finger-like"/>
    <property type="match status" value="1"/>
</dbReference>
<protein>
    <recommendedName>
        <fullName evidence="5">MYND-type domain-containing protein</fullName>
    </recommendedName>
</protein>
<dbReference type="PROSITE" id="PS01360">
    <property type="entry name" value="ZF_MYND_1"/>
    <property type="match status" value="1"/>
</dbReference>
<dbReference type="Proteomes" id="UP001383192">
    <property type="component" value="Unassembled WGS sequence"/>
</dbReference>
<keyword evidence="3" id="KW-0862">Zinc</keyword>
<dbReference type="EMBL" id="JAYKXP010000010">
    <property type="protein sequence ID" value="KAK7053233.1"/>
    <property type="molecule type" value="Genomic_DNA"/>
</dbReference>
<evidence type="ECO:0000259" key="5">
    <source>
        <dbReference type="PROSITE" id="PS50865"/>
    </source>
</evidence>
<reference evidence="6 7" key="1">
    <citation type="submission" date="2024-01" db="EMBL/GenBank/DDBJ databases">
        <title>A draft genome for a cacao thread blight-causing isolate of Paramarasmius palmivorus.</title>
        <authorList>
            <person name="Baruah I.K."/>
            <person name="Bukari Y."/>
            <person name="Amoako-Attah I."/>
            <person name="Meinhardt L.W."/>
            <person name="Bailey B.A."/>
            <person name="Cohen S.P."/>
        </authorList>
    </citation>
    <scope>NUCLEOTIDE SEQUENCE [LARGE SCALE GENOMIC DNA]</scope>
    <source>
        <strain evidence="6 7">GH-12</strain>
    </source>
</reference>
<sequence>MLGVKAVLNSARALFGFPHSASGLCALLDPATDFSSVQAPLEFHQDLNSAHALLVFAAPISMVLMHYSDLRLRVLALLVFHQFFAGAHALLDIRPCVWVRYPASASGFCTPLEPTTGGTTCLLPSSFAGAYASLQYLFWHYSASIKPTGAYALLRYLSYSVRTLLNFHQMLSGPRAPLRHSARALLNVLLSFHWCSCTTPLVVPCFLPSPMATSLSMSNYRRLPPQIFRSARTCARCMERLAEDERKRCGGCESVSYCSRTCQREHWRTHRADCAPNDTAWADVPENDKPLVSAARKFLNRHMHSLTYMAAQQFQQYIAQAGQHHGTDHAYYESWKTTSHTFALLVRLQEKPDCTRENPSSADLFYVPLSATLIRLSLVPGSNEKRRALLGKKENAIGFVGAFVVAADILSKDGSPCRTITTTMSLGSVDLFQHYRVANDAEGQLAATRHQRMRSAFSTPAASFMSSDSFLSFPRIVVATMTDPSIALLPDPSRKSFKFAVELVNEIIDYLGDEPHYDDRNHRLVLTQPQLVMFNAAALVGRDWTPRSRFWVAQAVLTILDASRARALRDLLATFPLPSTFIDVARQFHINLHSGRDVRNVRPYFFHPRGDVAQQNRRLKEYGRSVNSFVDILDMTVGQHTLAQSFYSRCRFLSVQPLWYPNHILTEELDCMKRSFSAITILELSAQWCTRSISQTLDFLRAFPMLESLTLGQLMFLEDDKELAWMMLETPQQQPVFPHLSTVTLDSLKEPATIITFLILGPYPRLTEMNLGLGGDYVDQMWDREHAHRWNRLSSMFSTLEIFTLTMSGYRNKDILEDVDITPAVNLEELRLCVSKQLNLSPFLERNVCVEHVRHVLIFHEDPDFEGIDPILARYPVLSTVMFPIRPTTDIPDVVRAELVDTAKLAAPRCNAKGIIKPYIEEYSLSV</sequence>
<dbReference type="AlphaFoldDB" id="A0AAW0DNP8"/>
<evidence type="ECO:0000256" key="2">
    <source>
        <dbReference type="ARBA" id="ARBA00022771"/>
    </source>
</evidence>
<feature type="domain" description="MYND-type" evidence="5">
    <location>
        <begin position="234"/>
        <end position="274"/>
    </location>
</feature>
<evidence type="ECO:0000256" key="4">
    <source>
        <dbReference type="PROSITE-ProRule" id="PRU00134"/>
    </source>
</evidence>
<evidence type="ECO:0000256" key="1">
    <source>
        <dbReference type="ARBA" id="ARBA00022723"/>
    </source>
</evidence>
<dbReference type="InterPro" id="IPR002893">
    <property type="entry name" value="Znf_MYND"/>
</dbReference>
<accession>A0AAW0DNP8</accession>
<dbReference type="Gene3D" id="6.10.140.2220">
    <property type="match status" value="1"/>
</dbReference>
<organism evidence="6 7">
    <name type="scientific">Paramarasmius palmivorus</name>
    <dbReference type="NCBI Taxonomy" id="297713"/>
    <lineage>
        <taxon>Eukaryota</taxon>
        <taxon>Fungi</taxon>
        <taxon>Dikarya</taxon>
        <taxon>Basidiomycota</taxon>
        <taxon>Agaricomycotina</taxon>
        <taxon>Agaricomycetes</taxon>
        <taxon>Agaricomycetidae</taxon>
        <taxon>Agaricales</taxon>
        <taxon>Marasmiineae</taxon>
        <taxon>Marasmiaceae</taxon>
        <taxon>Paramarasmius</taxon>
    </lineage>
</organism>
<proteinExistence type="predicted"/>
<dbReference type="PROSITE" id="PS50865">
    <property type="entry name" value="ZF_MYND_2"/>
    <property type="match status" value="1"/>
</dbReference>
<keyword evidence="1" id="KW-0479">Metal-binding</keyword>
<name>A0AAW0DNP8_9AGAR</name>
<comment type="caution">
    <text evidence="6">The sequence shown here is derived from an EMBL/GenBank/DDBJ whole genome shotgun (WGS) entry which is preliminary data.</text>
</comment>